<gene>
    <name evidence="7" type="ORF">DWU98_20240</name>
</gene>
<evidence type="ECO:0000256" key="1">
    <source>
        <dbReference type="ARBA" id="ARBA00004141"/>
    </source>
</evidence>
<dbReference type="InterPro" id="IPR002549">
    <property type="entry name" value="AI-2E-like"/>
</dbReference>
<name>A0A370WS06_9GAMM</name>
<proteinExistence type="inferred from homology"/>
<dbReference type="PANTHER" id="PTHR21716:SF16">
    <property type="entry name" value="BLL1467 PROTEIN"/>
    <property type="match status" value="1"/>
</dbReference>
<keyword evidence="4 6" id="KW-1133">Transmembrane helix</keyword>
<organism evidence="7 8">
    <name type="scientific">Dyella monticola</name>
    <dbReference type="NCBI Taxonomy" id="1927958"/>
    <lineage>
        <taxon>Bacteria</taxon>
        <taxon>Pseudomonadati</taxon>
        <taxon>Pseudomonadota</taxon>
        <taxon>Gammaproteobacteria</taxon>
        <taxon>Lysobacterales</taxon>
        <taxon>Rhodanobacteraceae</taxon>
        <taxon>Dyella</taxon>
    </lineage>
</organism>
<evidence type="ECO:0000256" key="5">
    <source>
        <dbReference type="ARBA" id="ARBA00023136"/>
    </source>
</evidence>
<evidence type="ECO:0000313" key="7">
    <source>
        <dbReference type="EMBL" id="RDS78949.1"/>
    </source>
</evidence>
<evidence type="ECO:0000256" key="3">
    <source>
        <dbReference type="ARBA" id="ARBA00022692"/>
    </source>
</evidence>
<dbReference type="AlphaFoldDB" id="A0A370WS06"/>
<comment type="subcellular location">
    <subcellularLocation>
        <location evidence="1">Membrane</location>
        <topology evidence="1">Multi-pass membrane protein</topology>
    </subcellularLocation>
</comment>
<evidence type="ECO:0000313" key="8">
    <source>
        <dbReference type="Proteomes" id="UP000254258"/>
    </source>
</evidence>
<feature type="transmembrane region" description="Helical" evidence="6">
    <location>
        <begin position="295"/>
        <end position="325"/>
    </location>
</feature>
<feature type="transmembrane region" description="Helical" evidence="6">
    <location>
        <begin position="266"/>
        <end position="289"/>
    </location>
</feature>
<keyword evidence="3 6" id="KW-0812">Transmembrane</keyword>
<feature type="transmembrane region" description="Helical" evidence="6">
    <location>
        <begin position="376"/>
        <end position="397"/>
    </location>
</feature>
<comment type="caution">
    <text evidence="7">The sequence shown here is derived from an EMBL/GenBank/DDBJ whole genome shotgun (WGS) entry which is preliminary data.</text>
</comment>
<comment type="similarity">
    <text evidence="2">Belongs to the autoinducer-2 exporter (AI-2E) (TC 2.A.86) family.</text>
</comment>
<dbReference type="EMBL" id="QRBE01000019">
    <property type="protein sequence ID" value="RDS78949.1"/>
    <property type="molecule type" value="Genomic_DNA"/>
</dbReference>
<evidence type="ECO:0000256" key="6">
    <source>
        <dbReference type="SAM" id="Phobius"/>
    </source>
</evidence>
<dbReference type="Proteomes" id="UP000254258">
    <property type="component" value="Unassembled WGS sequence"/>
</dbReference>
<dbReference type="GO" id="GO:0055085">
    <property type="term" value="P:transmembrane transport"/>
    <property type="evidence" value="ECO:0007669"/>
    <property type="project" value="TreeGrafter"/>
</dbReference>
<evidence type="ECO:0000256" key="4">
    <source>
        <dbReference type="ARBA" id="ARBA00022989"/>
    </source>
</evidence>
<keyword evidence="5 6" id="KW-0472">Membrane</keyword>
<feature type="transmembrane region" description="Helical" evidence="6">
    <location>
        <begin position="119"/>
        <end position="140"/>
    </location>
</feature>
<reference evidence="7 8" key="1">
    <citation type="submission" date="2018-07" db="EMBL/GenBank/DDBJ databases">
        <title>Dyella monticola sp. nov. and Dyella psychrodurans sp. nov. isolated from monsoon evergreen broad-leaved forest soil of Dinghu Mountain, China.</title>
        <authorList>
            <person name="Gao Z."/>
            <person name="Qiu L."/>
        </authorList>
    </citation>
    <scope>NUCLEOTIDE SEQUENCE [LARGE SCALE GENOMIC DNA]</scope>
    <source>
        <strain evidence="7 8">4G-K06</strain>
    </source>
</reference>
<sequence length="419" mass="45600">MRASQVFDIRYCPLVAGLMHLHIAEGSLMPSSKPPSGDLSVGREVTIDDSAIPAPDERNDMPLPQDPQAIFQGGLFLLALLAGVYLAREVLLPIVLAFILKLLMQPIMRLFARLRVSRVVASLLVILLLLGIICGLGELLSTPASDWAKRLPEGLPRLQERVRIISAPLNAMSRLLAHAKMAVGGANTPGAGTMQASPSLTNGLQAALLSAAHTFASEFLATFLILFFLLMSGDTFLRRLVEVMPRFRDKRQVTDISQQIEADISAYLVTVTGMNALVGIATGLAMWALGLQDVLLWGAAAFLLNFVPILGPLCGFAIFLAVGMLSLDPLWKAFMPMILYSTIHILEGETVTPLILARRFTLNPVLVIMSLLFWDWMWGVPGAILAVPILAIVKIICDRVRSLAAFGHFLEGEQHVWAP</sequence>
<feature type="transmembrane region" description="Helical" evidence="6">
    <location>
        <begin position="93"/>
        <end position="112"/>
    </location>
</feature>
<feature type="transmembrane region" description="Helical" evidence="6">
    <location>
        <begin position="219"/>
        <end position="241"/>
    </location>
</feature>
<dbReference type="GO" id="GO:0016020">
    <property type="term" value="C:membrane"/>
    <property type="evidence" value="ECO:0007669"/>
    <property type="project" value="UniProtKB-SubCell"/>
</dbReference>
<feature type="transmembrane region" description="Helical" evidence="6">
    <location>
        <begin position="69"/>
        <end position="87"/>
    </location>
</feature>
<accession>A0A370WS06</accession>
<keyword evidence="8" id="KW-1185">Reference proteome</keyword>
<dbReference type="Pfam" id="PF01594">
    <property type="entry name" value="AI-2E_transport"/>
    <property type="match status" value="1"/>
</dbReference>
<evidence type="ECO:0000256" key="2">
    <source>
        <dbReference type="ARBA" id="ARBA00009773"/>
    </source>
</evidence>
<dbReference type="PANTHER" id="PTHR21716">
    <property type="entry name" value="TRANSMEMBRANE PROTEIN"/>
    <property type="match status" value="1"/>
</dbReference>
<protein>
    <submittedName>
        <fullName evidence="7">AI-2E family transporter</fullName>
    </submittedName>
</protein>
<feature type="transmembrane region" description="Helical" evidence="6">
    <location>
        <begin position="337"/>
        <end position="356"/>
    </location>
</feature>